<keyword evidence="4" id="KW-1185">Reference proteome</keyword>
<feature type="compositionally biased region" description="Basic and acidic residues" evidence="1">
    <location>
        <begin position="418"/>
        <end position="435"/>
    </location>
</feature>
<feature type="compositionally biased region" description="Low complexity" evidence="1">
    <location>
        <begin position="937"/>
        <end position="952"/>
    </location>
</feature>
<feature type="domain" description="FH2" evidence="2">
    <location>
        <begin position="1"/>
        <end position="104"/>
    </location>
</feature>
<feature type="compositionally biased region" description="Low complexity" evidence="1">
    <location>
        <begin position="344"/>
        <end position="355"/>
    </location>
</feature>
<reference evidence="3" key="1">
    <citation type="submission" date="2021-01" db="UniProtKB">
        <authorList>
            <consortium name="EnsemblMetazoa"/>
        </authorList>
    </citation>
    <scope>IDENTIFICATION</scope>
</reference>
<dbReference type="PROSITE" id="PS51444">
    <property type="entry name" value="FH2"/>
    <property type="match status" value="1"/>
</dbReference>
<feature type="compositionally biased region" description="Polar residues" evidence="1">
    <location>
        <begin position="632"/>
        <end position="646"/>
    </location>
</feature>
<feature type="compositionally biased region" description="Polar residues" evidence="1">
    <location>
        <begin position="1254"/>
        <end position="1271"/>
    </location>
</feature>
<name>A0A7M5UWI4_9CNID</name>
<feature type="compositionally biased region" description="Polar residues" evidence="1">
    <location>
        <begin position="382"/>
        <end position="417"/>
    </location>
</feature>
<feature type="compositionally biased region" description="Polar residues" evidence="1">
    <location>
        <begin position="208"/>
        <end position="256"/>
    </location>
</feature>
<proteinExistence type="predicted"/>
<dbReference type="Proteomes" id="UP000594262">
    <property type="component" value="Unplaced"/>
</dbReference>
<feature type="compositionally biased region" description="Basic and acidic residues" evidence="1">
    <location>
        <begin position="905"/>
        <end position="920"/>
    </location>
</feature>
<feature type="compositionally biased region" description="Basic and acidic residues" evidence="1">
    <location>
        <begin position="312"/>
        <end position="328"/>
    </location>
</feature>
<dbReference type="EnsemblMetazoa" id="CLYHEMT005301.1">
    <property type="protein sequence ID" value="CLYHEMP005301.1"/>
    <property type="gene ID" value="CLYHEMG005301"/>
</dbReference>
<dbReference type="RefSeq" id="XP_066912520.1">
    <property type="nucleotide sequence ID" value="XM_067056419.1"/>
</dbReference>
<feature type="compositionally biased region" description="Basic and acidic residues" evidence="1">
    <location>
        <begin position="364"/>
        <end position="381"/>
    </location>
</feature>
<evidence type="ECO:0000313" key="4">
    <source>
        <dbReference type="Proteomes" id="UP000594262"/>
    </source>
</evidence>
<feature type="compositionally biased region" description="Polar residues" evidence="1">
    <location>
        <begin position="295"/>
        <end position="311"/>
    </location>
</feature>
<organism evidence="3 4">
    <name type="scientific">Clytia hemisphaerica</name>
    <dbReference type="NCBI Taxonomy" id="252671"/>
    <lineage>
        <taxon>Eukaryota</taxon>
        <taxon>Metazoa</taxon>
        <taxon>Cnidaria</taxon>
        <taxon>Hydrozoa</taxon>
        <taxon>Hydroidolina</taxon>
        <taxon>Leptothecata</taxon>
        <taxon>Obeliida</taxon>
        <taxon>Clytiidae</taxon>
        <taxon>Clytia</taxon>
    </lineage>
</organism>
<accession>A0A7M5UWI4</accession>
<feature type="region of interest" description="Disordered" evidence="1">
    <location>
        <begin position="980"/>
        <end position="999"/>
    </location>
</feature>
<feature type="region of interest" description="Disordered" evidence="1">
    <location>
        <begin position="1222"/>
        <end position="1332"/>
    </location>
</feature>
<feature type="compositionally biased region" description="Basic residues" evidence="1">
    <location>
        <begin position="665"/>
        <end position="682"/>
    </location>
</feature>
<evidence type="ECO:0000256" key="1">
    <source>
        <dbReference type="SAM" id="MobiDB-lite"/>
    </source>
</evidence>
<feature type="region of interest" description="Disordered" evidence="1">
    <location>
        <begin position="295"/>
        <end position="440"/>
    </location>
</feature>
<feature type="compositionally biased region" description="Polar residues" evidence="1">
    <location>
        <begin position="847"/>
        <end position="869"/>
    </location>
</feature>
<feature type="compositionally biased region" description="Low complexity" evidence="1">
    <location>
        <begin position="741"/>
        <end position="759"/>
    </location>
</feature>
<protein>
    <recommendedName>
        <fullName evidence="2">FH2 domain-containing protein</fullName>
    </recommendedName>
</protein>
<feature type="region of interest" description="Disordered" evidence="1">
    <location>
        <begin position="618"/>
        <end position="771"/>
    </location>
</feature>
<feature type="region of interest" description="Disordered" evidence="1">
    <location>
        <begin position="801"/>
        <end position="952"/>
    </location>
</feature>
<feature type="compositionally biased region" description="Basic and acidic residues" evidence="1">
    <location>
        <begin position="1222"/>
        <end position="1253"/>
    </location>
</feature>
<feature type="compositionally biased region" description="Polar residues" evidence="1">
    <location>
        <begin position="921"/>
        <end position="936"/>
    </location>
</feature>
<dbReference type="GeneID" id="136799704"/>
<evidence type="ECO:0000313" key="3">
    <source>
        <dbReference type="EnsemblMetazoa" id="CLYHEMP005301.1"/>
    </source>
</evidence>
<feature type="region of interest" description="Disordered" evidence="1">
    <location>
        <begin position="1127"/>
        <end position="1152"/>
    </location>
</feature>
<evidence type="ECO:0000259" key="2">
    <source>
        <dbReference type="PROSITE" id="PS51444"/>
    </source>
</evidence>
<feature type="region of interest" description="Disordered" evidence="1">
    <location>
        <begin position="185"/>
        <end position="264"/>
    </location>
</feature>
<dbReference type="InterPro" id="IPR015425">
    <property type="entry name" value="FH2_Formin"/>
</dbReference>
<feature type="compositionally biased region" description="Acidic residues" evidence="1">
    <location>
        <begin position="688"/>
        <end position="700"/>
    </location>
</feature>
<dbReference type="OrthoDB" id="10692976at2759"/>
<sequence length="1332" mass="151720">MRNLDEDSSEHKQQQRDRFSFVVNQFLNESHHSFHELLTSYSRMQCDFKDFIEVFEEPHTIEVVEEFFGAFAVFLQHFETQINNNYLTNTRETPRYTTRSRSNSRRFSLPSLIEREDITTNFATSVIGSNRPSDKFVTVQHLEVSTSDKDNQNETEAHNNHVENYTTAQFIEATTLNKQQNLNIGSGKTFKAKPSSSTTVRFKDTSEQRSQQKGNNNKNLLSEDSENNQLNSSVQIKTKNLRSGTTSDEIEQYTNRDSPHPKSIINEDIQEEKFVTIEFEEPNIQPETIDINQTIGEQSQKTFIPKSSTRASETDKGENLTKEQERTTVKFNENINQERHSSDSDSSSDSSSSTKTSKKKTKLTSKDHFSNTVKADLKRSFGDSSTQRSFGNTNSSSRTNEFSGSPKSRATISSSEALDTKTKKSPRITEDKMRDSPTSITDDARHAALQLSKSPQMVSRRLNNVKAKLNEETEKSKNVARRKITEHEEPLYFRVMKETFLEYEKQMELDENEDSNEEGKTGKKLEEQKCEFLNILQQKLTENVSENEQESFKDMKLSREKKVSVTEPVYSEVLKKTLEKYGKQKIERRRSLALGDDPKACPSPNLFVMFEENLVENEMMEKEEEENEDLVSPSSSDYEQSKLSPKTQKRQREDPVYMMVLKQALKQRRRSIHEKRKSMKKRTSNDLIIEEEIAEEDETEEHVSFVCATPSKIPLSDEESSSRKQNNYHKKLRHQPDSLQSSTNSTSSTGSAKSGTTNAHSRSSSDISLASEEVRDINRQTFVSACPHRFQHHQADILHSGTQKPALPVIPSPDYTVPDEAKDHPHHVARPFWSDDEEQAIEPRPSSAFTPTNEQKAEQVASSSNNYQNKEQKKRKVSNSSMKNEIIPEQEENVYEVVDPLEILNSHDDEPSDGDREHGTNQRPPSYGASTEQNKIQTPNETNNQNQESNPQSLTLSFNLITTTYPTNTDDSQVIVNAPPTIDRSRKPTKKRSHGRATPEVLPREPVVIEQVGQQNVQQFNQQNVQIVQHTQHNQQQLIQEKQQDPQQITLFEQQQQQQEQQQHKQENVQIIQQRNQNSGTPTIILSRSPSPTETVATLQQEGIHHSASPPPFKPNQAPIQMVPLPDYSPPSSPNLTPVNSRRRFMTPSPPQPIERKLIKVLDDSDSDGELTDVTVEHNESPDSTNALLVKENVKAVGQSPTLSNKDQQSHEGFSVQRATTMDETHHKEHQLESDHQKTKSIPMDEERFEKKSSTNGTNRSLNEVYTSETIQGEPEYAVPFDKKYNQPNNVNETGGSTPPTTKSAESASNAISYNGPPLPDRSKKPKKKLIN</sequence>
<feature type="compositionally biased region" description="Polar residues" evidence="1">
    <location>
        <begin position="1286"/>
        <end position="1313"/>
    </location>
</feature>